<gene>
    <name evidence="1" type="ORF">O181_126240</name>
</gene>
<dbReference type="EMBL" id="AVOT02124106">
    <property type="protein sequence ID" value="MBW0586525.1"/>
    <property type="molecule type" value="Genomic_DNA"/>
</dbReference>
<dbReference type="AlphaFoldDB" id="A0A9Q3KW87"/>
<dbReference type="OrthoDB" id="3056461at2759"/>
<name>A0A9Q3KW87_9BASI</name>
<protein>
    <submittedName>
        <fullName evidence="1">Uncharacterized protein</fullName>
    </submittedName>
</protein>
<proteinExistence type="predicted"/>
<sequence>MVVTLIYQNSVPISPDYTMLKEFNTRFSFLSDIVTQSENHNTLPLVPLGEILTLRNTPPGKKKLGNVIIHMSDFSIKYVVASLARLGIRRWAPDLNEASDTLYNEACRISAIQTFRQIAISGAYEYMNINLTYLENIQLLNSVYNHFVHWYMAQRFKKEAKEAGKHVKDQERKAVLRYRLRLKNLRYTFAVANGFPNRYQIILADPEAHSEDEFDPISQKYTIKKMECRSEKANIFMRRVDEEIVKAERTSRKKIQRRERHIAEEGRGSISNLAPKGLPIDFYDPDWFNSRTSGQKRSIADIHTIAFLPDASKSLLGTPHPDERLSDKRFTALHWEEVIEAYDISHEIQNDNELDTDHSNELEDLEAEDISDGEEINKENDCQAERLTHLLDEDTEMQDYHSENTVVKRFLIRG</sequence>
<evidence type="ECO:0000313" key="1">
    <source>
        <dbReference type="EMBL" id="MBW0586525.1"/>
    </source>
</evidence>
<evidence type="ECO:0000313" key="2">
    <source>
        <dbReference type="Proteomes" id="UP000765509"/>
    </source>
</evidence>
<dbReference type="Proteomes" id="UP000765509">
    <property type="component" value="Unassembled WGS sequence"/>
</dbReference>
<keyword evidence="2" id="KW-1185">Reference proteome</keyword>
<organism evidence="1 2">
    <name type="scientific">Austropuccinia psidii MF-1</name>
    <dbReference type="NCBI Taxonomy" id="1389203"/>
    <lineage>
        <taxon>Eukaryota</taxon>
        <taxon>Fungi</taxon>
        <taxon>Dikarya</taxon>
        <taxon>Basidiomycota</taxon>
        <taxon>Pucciniomycotina</taxon>
        <taxon>Pucciniomycetes</taxon>
        <taxon>Pucciniales</taxon>
        <taxon>Sphaerophragmiaceae</taxon>
        <taxon>Austropuccinia</taxon>
    </lineage>
</organism>
<accession>A0A9Q3KW87</accession>
<comment type="caution">
    <text evidence="1">The sequence shown here is derived from an EMBL/GenBank/DDBJ whole genome shotgun (WGS) entry which is preliminary data.</text>
</comment>
<reference evidence="1" key="1">
    <citation type="submission" date="2021-03" db="EMBL/GenBank/DDBJ databases">
        <title>Draft genome sequence of rust myrtle Austropuccinia psidii MF-1, a brazilian biotype.</title>
        <authorList>
            <person name="Quecine M.C."/>
            <person name="Pachon D.M.R."/>
            <person name="Bonatelli M.L."/>
            <person name="Correr F.H."/>
            <person name="Franceschini L.M."/>
            <person name="Leite T.F."/>
            <person name="Margarido G.R.A."/>
            <person name="Almeida C.A."/>
            <person name="Ferrarezi J.A."/>
            <person name="Labate C.A."/>
        </authorList>
    </citation>
    <scope>NUCLEOTIDE SEQUENCE</scope>
    <source>
        <strain evidence="1">MF-1</strain>
    </source>
</reference>